<dbReference type="Pfam" id="PF25598">
    <property type="entry name" value="ARM_PUB"/>
    <property type="match status" value="1"/>
</dbReference>
<reference evidence="2" key="2">
    <citation type="submission" date="2022-03" db="EMBL/GenBank/DDBJ databases">
        <title>Draft title - Genomic analysis of global carrot germplasm unveils the trajectory of domestication and the origin of high carotenoid orange carrot.</title>
        <authorList>
            <person name="Iorizzo M."/>
            <person name="Ellison S."/>
            <person name="Senalik D."/>
            <person name="Macko-Podgorni A."/>
            <person name="Grzebelus D."/>
            <person name="Bostan H."/>
            <person name="Rolling W."/>
            <person name="Curaba J."/>
            <person name="Simon P."/>
        </authorList>
    </citation>
    <scope>NUCLEOTIDE SEQUENCE</scope>
    <source>
        <tissue evidence="2">Leaf</tissue>
    </source>
</reference>
<dbReference type="Proteomes" id="UP000077755">
    <property type="component" value="Chromosome 4"/>
</dbReference>
<accession>A0AAF0X075</accession>
<dbReference type="EMBL" id="CP093346">
    <property type="protein sequence ID" value="WOG98949.1"/>
    <property type="molecule type" value="Genomic_DNA"/>
</dbReference>
<evidence type="ECO:0000259" key="1">
    <source>
        <dbReference type="Pfam" id="PF25598"/>
    </source>
</evidence>
<proteinExistence type="predicted"/>
<name>A0AAF0X075_DAUCS</name>
<evidence type="ECO:0000313" key="2">
    <source>
        <dbReference type="EMBL" id="WOG98949.1"/>
    </source>
</evidence>
<keyword evidence="3" id="KW-1185">Reference proteome</keyword>
<sequence>MVPWWHGSLLHFFEGDLTFSSFFSLGISEVDYAIITLLDLAQKVKDKKHLNSVIPGLRALKKICLYGLVRSLVASIEAVPQLIEPNLKAGTLELALCILEVLSNIPKGSLAFKKCPSTIPIIVKLLMKFSELHSNSTINFMDVFELAPEEFAALAVDAGLAAKLDLVIQSGSAELLKLCSLNDTGTMFNSNFKLATAVRLMKLVKCLHAHILYALKENEPIMFTAFESI</sequence>
<evidence type="ECO:0000313" key="3">
    <source>
        <dbReference type="Proteomes" id="UP000077755"/>
    </source>
</evidence>
<gene>
    <name evidence="2" type="ORF">DCAR_0418295</name>
</gene>
<dbReference type="InterPro" id="IPR058678">
    <property type="entry name" value="ARM_PUB"/>
</dbReference>
<organism evidence="2 3">
    <name type="scientific">Daucus carota subsp. sativus</name>
    <name type="common">Carrot</name>
    <dbReference type="NCBI Taxonomy" id="79200"/>
    <lineage>
        <taxon>Eukaryota</taxon>
        <taxon>Viridiplantae</taxon>
        <taxon>Streptophyta</taxon>
        <taxon>Embryophyta</taxon>
        <taxon>Tracheophyta</taxon>
        <taxon>Spermatophyta</taxon>
        <taxon>Magnoliopsida</taxon>
        <taxon>eudicotyledons</taxon>
        <taxon>Gunneridae</taxon>
        <taxon>Pentapetalae</taxon>
        <taxon>asterids</taxon>
        <taxon>campanulids</taxon>
        <taxon>Apiales</taxon>
        <taxon>Apiaceae</taxon>
        <taxon>Apioideae</taxon>
        <taxon>Scandiceae</taxon>
        <taxon>Daucinae</taxon>
        <taxon>Daucus</taxon>
        <taxon>Daucus sect. Daucus</taxon>
    </lineage>
</organism>
<dbReference type="AlphaFoldDB" id="A0AAF0X075"/>
<reference evidence="2" key="1">
    <citation type="journal article" date="2016" name="Nat. Genet.">
        <title>A high-quality carrot genome assembly provides new insights into carotenoid accumulation and asterid genome evolution.</title>
        <authorList>
            <person name="Iorizzo M."/>
            <person name="Ellison S."/>
            <person name="Senalik D."/>
            <person name="Zeng P."/>
            <person name="Satapoomin P."/>
            <person name="Huang J."/>
            <person name="Bowman M."/>
            <person name="Iovene M."/>
            <person name="Sanseverino W."/>
            <person name="Cavagnaro P."/>
            <person name="Yildiz M."/>
            <person name="Macko-Podgorni A."/>
            <person name="Moranska E."/>
            <person name="Grzebelus E."/>
            <person name="Grzebelus D."/>
            <person name="Ashrafi H."/>
            <person name="Zheng Z."/>
            <person name="Cheng S."/>
            <person name="Spooner D."/>
            <person name="Van Deynze A."/>
            <person name="Simon P."/>
        </authorList>
    </citation>
    <scope>NUCLEOTIDE SEQUENCE</scope>
    <source>
        <tissue evidence="2">Leaf</tissue>
    </source>
</reference>
<protein>
    <recommendedName>
        <fullName evidence="1">U-box domain-containing protein</fullName>
    </recommendedName>
</protein>
<dbReference type="KEGG" id="dcr:108217546"/>
<feature type="domain" description="U-box" evidence="1">
    <location>
        <begin position="41"/>
        <end position="182"/>
    </location>
</feature>